<protein>
    <submittedName>
        <fullName evidence="2">Uncharacterized protein</fullName>
    </submittedName>
</protein>
<evidence type="ECO:0000313" key="3">
    <source>
        <dbReference type="Proteomes" id="UP001444661"/>
    </source>
</evidence>
<comment type="caution">
    <text evidence="2">The sequence shown here is derived from an EMBL/GenBank/DDBJ whole genome shotgun (WGS) entry which is preliminary data.</text>
</comment>
<feature type="region of interest" description="Disordered" evidence="1">
    <location>
        <begin position="77"/>
        <end position="116"/>
    </location>
</feature>
<dbReference type="EMBL" id="JAQQWK010000001">
    <property type="protein sequence ID" value="KAK8054906.1"/>
    <property type="molecule type" value="Genomic_DNA"/>
</dbReference>
<sequence length="131" mass="15225">MPRLRRPPQTPLPILLAWAQACSQQRTPEMYRDWWELSRRTTQQGLSVDTSIYQLWGETDDGLRQVIQTCIFDATAAKEQKDAERDAQQQQQRGGGTPEAPESAARYQRVKSASTGRILRRRENTRQFYSR</sequence>
<evidence type="ECO:0000313" key="2">
    <source>
        <dbReference type="EMBL" id="KAK8054906.1"/>
    </source>
</evidence>
<feature type="compositionally biased region" description="Basic and acidic residues" evidence="1">
    <location>
        <begin position="77"/>
        <end position="87"/>
    </location>
</feature>
<proteinExistence type="predicted"/>
<organism evidence="2 3">
    <name type="scientific">Apiospora rasikravindrae</name>
    <dbReference type="NCBI Taxonomy" id="990691"/>
    <lineage>
        <taxon>Eukaryota</taxon>
        <taxon>Fungi</taxon>
        <taxon>Dikarya</taxon>
        <taxon>Ascomycota</taxon>
        <taxon>Pezizomycotina</taxon>
        <taxon>Sordariomycetes</taxon>
        <taxon>Xylariomycetidae</taxon>
        <taxon>Amphisphaeriales</taxon>
        <taxon>Apiosporaceae</taxon>
        <taxon>Apiospora</taxon>
    </lineage>
</organism>
<gene>
    <name evidence="2" type="ORF">PG993_000133</name>
</gene>
<dbReference type="Proteomes" id="UP001444661">
    <property type="component" value="Unassembled WGS sequence"/>
</dbReference>
<dbReference type="PROSITE" id="PS51257">
    <property type="entry name" value="PROKAR_LIPOPROTEIN"/>
    <property type="match status" value="1"/>
</dbReference>
<evidence type="ECO:0000256" key="1">
    <source>
        <dbReference type="SAM" id="MobiDB-lite"/>
    </source>
</evidence>
<name>A0ABR1U9R0_9PEZI</name>
<accession>A0ABR1U9R0</accession>
<reference evidence="2 3" key="1">
    <citation type="submission" date="2023-01" db="EMBL/GenBank/DDBJ databases">
        <title>Analysis of 21 Apiospora genomes using comparative genomics revels a genus with tremendous synthesis potential of carbohydrate active enzymes and secondary metabolites.</title>
        <authorList>
            <person name="Sorensen T."/>
        </authorList>
    </citation>
    <scope>NUCLEOTIDE SEQUENCE [LARGE SCALE GENOMIC DNA]</scope>
    <source>
        <strain evidence="2 3">CBS 33761</strain>
    </source>
</reference>
<keyword evidence="3" id="KW-1185">Reference proteome</keyword>